<feature type="region of interest" description="Disordered" evidence="1">
    <location>
        <begin position="82"/>
        <end position="106"/>
    </location>
</feature>
<feature type="region of interest" description="Disordered" evidence="1">
    <location>
        <begin position="1"/>
        <end position="60"/>
    </location>
</feature>
<protein>
    <submittedName>
        <fullName evidence="2">Major facilitator superfamily domain general substrate transporter</fullName>
    </submittedName>
</protein>
<dbReference type="AlphaFoldDB" id="A0A9W9J2N1"/>
<accession>A0A9W9J2N1</accession>
<dbReference type="EMBL" id="JAPQKP010000005">
    <property type="protein sequence ID" value="KAJ5189493.1"/>
    <property type="molecule type" value="Genomic_DNA"/>
</dbReference>
<proteinExistence type="predicted"/>
<keyword evidence="3" id="KW-1185">Reference proteome</keyword>
<reference evidence="2" key="1">
    <citation type="submission" date="2022-11" db="EMBL/GenBank/DDBJ databases">
        <authorList>
            <person name="Petersen C."/>
        </authorList>
    </citation>
    <scope>NUCLEOTIDE SEQUENCE</scope>
    <source>
        <strain evidence="2">IBT 16849</strain>
    </source>
</reference>
<gene>
    <name evidence="2" type="ORF">N7472_008507</name>
</gene>
<comment type="caution">
    <text evidence="2">The sequence shown here is derived from an EMBL/GenBank/DDBJ whole genome shotgun (WGS) entry which is preliminary data.</text>
</comment>
<organism evidence="2 3">
    <name type="scientific">Penicillium cf. griseofulvum</name>
    <dbReference type="NCBI Taxonomy" id="2972120"/>
    <lineage>
        <taxon>Eukaryota</taxon>
        <taxon>Fungi</taxon>
        <taxon>Dikarya</taxon>
        <taxon>Ascomycota</taxon>
        <taxon>Pezizomycotina</taxon>
        <taxon>Eurotiomycetes</taxon>
        <taxon>Eurotiomycetidae</taxon>
        <taxon>Eurotiales</taxon>
        <taxon>Aspergillaceae</taxon>
        <taxon>Penicillium</taxon>
    </lineage>
</organism>
<sequence length="128" mass="13914">MGSDSSVNRQTTAVYGGSSAEPTPANNVGGGSGWGDRLWLGGKEEGRGHADATNPRSTMGDFLALHEQKTRGQNKFYQRQSMVDNDVRPMNAQGEPTCASEDHTFMNHTPGGPDTYFGWNAVKNFFAW</sequence>
<evidence type="ECO:0000313" key="2">
    <source>
        <dbReference type="EMBL" id="KAJ5189493.1"/>
    </source>
</evidence>
<dbReference type="Proteomes" id="UP001150879">
    <property type="component" value="Unassembled WGS sequence"/>
</dbReference>
<evidence type="ECO:0000313" key="3">
    <source>
        <dbReference type="Proteomes" id="UP001150879"/>
    </source>
</evidence>
<feature type="compositionally biased region" description="Polar residues" evidence="1">
    <location>
        <begin position="1"/>
        <end position="13"/>
    </location>
</feature>
<reference evidence="2" key="2">
    <citation type="journal article" date="2023" name="IMA Fungus">
        <title>Comparative genomic study of the Penicillium genus elucidates a diverse pangenome and 15 lateral gene transfer events.</title>
        <authorList>
            <person name="Petersen C."/>
            <person name="Sorensen T."/>
            <person name="Nielsen M.R."/>
            <person name="Sondergaard T.E."/>
            <person name="Sorensen J.L."/>
            <person name="Fitzpatrick D.A."/>
            <person name="Frisvad J.C."/>
            <person name="Nielsen K.L."/>
        </authorList>
    </citation>
    <scope>NUCLEOTIDE SEQUENCE</scope>
    <source>
        <strain evidence="2">IBT 16849</strain>
    </source>
</reference>
<evidence type="ECO:0000256" key="1">
    <source>
        <dbReference type="SAM" id="MobiDB-lite"/>
    </source>
</evidence>
<name>A0A9W9J2N1_9EURO</name>
<dbReference type="OrthoDB" id="4504900at2759"/>